<keyword evidence="2" id="KW-0670">Pyruvate</keyword>
<dbReference type="RefSeq" id="WP_164359420.1">
    <property type="nucleotide sequence ID" value="NZ_JAAGME010001738.1"/>
</dbReference>
<dbReference type="Gene3D" id="1.20.120.450">
    <property type="entry name" value="dinb family like domain"/>
    <property type="match status" value="1"/>
</dbReference>
<proteinExistence type="predicted"/>
<keyword evidence="2" id="KW-0413">Isomerase</keyword>
<dbReference type="Proteomes" id="UP000471648">
    <property type="component" value="Unassembled WGS sequence"/>
</dbReference>
<comment type="caution">
    <text evidence="2">The sequence shown here is derived from an EMBL/GenBank/DDBJ whole genome shotgun (WGS) entry which is preliminary data.</text>
</comment>
<dbReference type="Pfam" id="PF11716">
    <property type="entry name" value="MDMPI_N"/>
    <property type="match status" value="1"/>
</dbReference>
<sequence length="76" mass="7990">MSDPLPVLDDLVAESDELDALVAGLSDAEWKVATPAEGWTVAHQVAHLAWTDRVALTAVTDPEAFAAHVAEASARP</sequence>
<evidence type="ECO:0000313" key="3">
    <source>
        <dbReference type="Proteomes" id="UP000471648"/>
    </source>
</evidence>
<protein>
    <submittedName>
        <fullName evidence="2">Maleylpyruvate isomerase family mycothiol-dependent enzyme</fullName>
    </submittedName>
</protein>
<dbReference type="EMBL" id="JAAGME010001738">
    <property type="protein sequence ID" value="NEB73609.1"/>
    <property type="molecule type" value="Genomic_DNA"/>
</dbReference>
<dbReference type="SUPFAM" id="SSF109854">
    <property type="entry name" value="DinB/YfiT-like putative metalloenzymes"/>
    <property type="match status" value="1"/>
</dbReference>
<dbReference type="InterPro" id="IPR017517">
    <property type="entry name" value="Maleyloyr_isom"/>
</dbReference>
<gene>
    <name evidence="2" type="ORF">G3I39_42115</name>
</gene>
<evidence type="ECO:0000259" key="1">
    <source>
        <dbReference type="Pfam" id="PF11716"/>
    </source>
</evidence>
<reference evidence="2 3" key="1">
    <citation type="submission" date="2020-01" db="EMBL/GenBank/DDBJ databases">
        <title>Insect and environment-associated Actinomycetes.</title>
        <authorList>
            <person name="Currrie C."/>
            <person name="Chevrette M."/>
            <person name="Carlson C."/>
            <person name="Stubbendieck R."/>
            <person name="Wendt-Pienkowski E."/>
        </authorList>
    </citation>
    <scope>NUCLEOTIDE SEQUENCE [LARGE SCALE GENOMIC DNA]</scope>
    <source>
        <strain evidence="2 3">SID14438</strain>
    </source>
</reference>
<dbReference type="NCBIfam" id="TIGR03083">
    <property type="entry name" value="maleylpyruvate isomerase family mycothiol-dependent enzyme"/>
    <property type="match status" value="1"/>
</dbReference>
<feature type="domain" description="Mycothiol-dependent maleylpyruvate isomerase metal-binding" evidence="1">
    <location>
        <begin position="13"/>
        <end position="74"/>
    </location>
</feature>
<organism evidence="2 3">
    <name type="scientific">Streptomyces microflavus</name>
    <name type="common">Streptomyces lipmanii</name>
    <dbReference type="NCBI Taxonomy" id="1919"/>
    <lineage>
        <taxon>Bacteria</taxon>
        <taxon>Bacillati</taxon>
        <taxon>Actinomycetota</taxon>
        <taxon>Actinomycetes</taxon>
        <taxon>Kitasatosporales</taxon>
        <taxon>Streptomycetaceae</taxon>
        <taxon>Streptomyces</taxon>
    </lineage>
</organism>
<dbReference type="AlphaFoldDB" id="A0A6N9VR18"/>
<feature type="non-terminal residue" evidence="2">
    <location>
        <position position="76"/>
    </location>
</feature>
<name>A0A6N9VR18_STRMI</name>
<dbReference type="GO" id="GO:0016853">
    <property type="term" value="F:isomerase activity"/>
    <property type="evidence" value="ECO:0007669"/>
    <property type="project" value="UniProtKB-KW"/>
</dbReference>
<dbReference type="GO" id="GO:0046872">
    <property type="term" value="F:metal ion binding"/>
    <property type="evidence" value="ECO:0007669"/>
    <property type="project" value="InterPro"/>
</dbReference>
<dbReference type="InterPro" id="IPR034660">
    <property type="entry name" value="DinB/YfiT-like"/>
</dbReference>
<dbReference type="InterPro" id="IPR024344">
    <property type="entry name" value="MDMPI_metal-binding"/>
</dbReference>
<evidence type="ECO:0000313" key="2">
    <source>
        <dbReference type="EMBL" id="NEB73609.1"/>
    </source>
</evidence>
<accession>A0A6N9VR18</accession>